<evidence type="ECO:0000313" key="2">
    <source>
        <dbReference type="Proteomes" id="UP001054837"/>
    </source>
</evidence>
<accession>A0AAV4URL2</accession>
<dbReference type="AlphaFoldDB" id="A0AAV4URL2"/>
<proteinExistence type="predicted"/>
<evidence type="ECO:0008006" key="3">
    <source>
        <dbReference type="Google" id="ProtNLM"/>
    </source>
</evidence>
<keyword evidence="2" id="KW-1185">Reference proteome</keyword>
<dbReference type="Proteomes" id="UP001054837">
    <property type="component" value="Unassembled WGS sequence"/>
</dbReference>
<dbReference type="EMBL" id="BPLQ01011786">
    <property type="protein sequence ID" value="GIY60368.1"/>
    <property type="molecule type" value="Genomic_DNA"/>
</dbReference>
<organism evidence="1 2">
    <name type="scientific">Caerostris darwini</name>
    <dbReference type="NCBI Taxonomy" id="1538125"/>
    <lineage>
        <taxon>Eukaryota</taxon>
        <taxon>Metazoa</taxon>
        <taxon>Ecdysozoa</taxon>
        <taxon>Arthropoda</taxon>
        <taxon>Chelicerata</taxon>
        <taxon>Arachnida</taxon>
        <taxon>Araneae</taxon>
        <taxon>Araneomorphae</taxon>
        <taxon>Entelegynae</taxon>
        <taxon>Araneoidea</taxon>
        <taxon>Araneidae</taxon>
        <taxon>Caerostris</taxon>
    </lineage>
</organism>
<name>A0AAV4URL2_9ARAC</name>
<protein>
    <recommendedName>
        <fullName evidence="3">Reverse transcriptase domain-containing protein</fullName>
    </recommendedName>
</protein>
<comment type="caution">
    <text evidence="1">The sequence shown here is derived from an EMBL/GenBank/DDBJ whole genome shotgun (WGS) entry which is preliminary data.</text>
</comment>
<gene>
    <name evidence="1" type="ORF">CDAR_9841</name>
</gene>
<reference evidence="1 2" key="1">
    <citation type="submission" date="2021-06" db="EMBL/GenBank/DDBJ databases">
        <title>Caerostris darwini draft genome.</title>
        <authorList>
            <person name="Kono N."/>
            <person name="Arakawa K."/>
        </authorList>
    </citation>
    <scope>NUCLEOTIDE SEQUENCE [LARGE SCALE GENOMIC DNA]</scope>
</reference>
<evidence type="ECO:0000313" key="1">
    <source>
        <dbReference type="EMBL" id="GIY60368.1"/>
    </source>
</evidence>
<sequence>MDTFSESVSVNNGVRQGVSLSCLLINIVLRKNIRDSNIDIRRNIFYKSIQLLTYTDDNDIVARGIPALREAFSSLEVAANRIGLALDRERHTLSRPDESRYSRETSSMIDREHRALTRQSGAEFRRKESRVTVLETYIMGYGKKKRQVLRWKKNEFQFIGVWKYCLLIVNGK</sequence>